<protein>
    <recommendedName>
        <fullName evidence="3">Peptide methionine sulfoxide reductase</fullName>
    </recommendedName>
</protein>
<dbReference type="RefSeq" id="WP_240830568.1">
    <property type="nucleotide sequence ID" value="NZ_JAKWBL010000002.1"/>
</dbReference>
<evidence type="ECO:0000313" key="1">
    <source>
        <dbReference type="EMBL" id="MCH5598902.1"/>
    </source>
</evidence>
<evidence type="ECO:0000313" key="2">
    <source>
        <dbReference type="Proteomes" id="UP001202248"/>
    </source>
</evidence>
<proteinExistence type="predicted"/>
<evidence type="ECO:0008006" key="3">
    <source>
        <dbReference type="Google" id="ProtNLM"/>
    </source>
</evidence>
<name>A0ABS9SKI8_9BACT</name>
<gene>
    <name evidence="1" type="ORF">MKP09_13790</name>
</gene>
<sequence>MILQKIKNLPLGYSEVVYLDRKYGVTLSEYNKGKSLKLYAEELGGNDFISFNYYITNHSELLKPCEMPEQKVIHFLTNYEKVMPENFSGDLPEVNL</sequence>
<keyword evidence="2" id="KW-1185">Reference proteome</keyword>
<reference evidence="1 2" key="1">
    <citation type="submission" date="2022-02" db="EMBL/GenBank/DDBJ databases">
        <authorList>
            <person name="Min J."/>
        </authorList>
    </citation>
    <scope>NUCLEOTIDE SEQUENCE [LARGE SCALE GENOMIC DNA]</scope>
    <source>
        <strain evidence="1 2">GR10-1</strain>
    </source>
</reference>
<dbReference type="EMBL" id="JAKWBL010000002">
    <property type="protein sequence ID" value="MCH5598902.1"/>
    <property type="molecule type" value="Genomic_DNA"/>
</dbReference>
<comment type="caution">
    <text evidence="1">The sequence shown here is derived from an EMBL/GenBank/DDBJ whole genome shotgun (WGS) entry which is preliminary data.</text>
</comment>
<accession>A0ABS9SKI8</accession>
<organism evidence="1 2">
    <name type="scientific">Niabella ginsengisoli</name>
    <dbReference type="NCBI Taxonomy" id="522298"/>
    <lineage>
        <taxon>Bacteria</taxon>
        <taxon>Pseudomonadati</taxon>
        <taxon>Bacteroidota</taxon>
        <taxon>Chitinophagia</taxon>
        <taxon>Chitinophagales</taxon>
        <taxon>Chitinophagaceae</taxon>
        <taxon>Niabella</taxon>
    </lineage>
</organism>
<dbReference type="Proteomes" id="UP001202248">
    <property type="component" value="Unassembled WGS sequence"/>
</dbReference>